<dbReference type="SMART" id="SM00671">
    <property type="entry name" value="SEL1"/>
    <property type="match status" value="3"/>
</dbReference>
<dbReference type="VEuPathDB" id="FungiDB:Malapachy_1904"/>
<dbReference type="PANTHER" id="PTHR11102:SF160">
    <property type="entry name" value="ERAD-ASSOCIATED E3 UBIQUITIN-PROTEIN LIGASE COMPONENT HRD3"/>
    <property type="match status" value="1"/>
</dbReference>
<evidence type="ECO:0000256" key="1">
    <source>
        <dbReference type="ARBA" id="ARBA00038101"/>
    </source>
</evidence>
<comment type="caution">
    <text evidence="2">The sequence shown here is derived from an EMBL/GenBank/DDBJ whole genome shotgun (WGS) entry which is preliminary data.</text>
</comment>
<gene>
    <name evidence="2" type="ORF">Malapachy_1904</name>
</gene>
<protein>
    <submittedName>
        <fullName evidence="2">Sel1 domain-containing protein</fullName>
    </submittedName>
</protein>
<dbReference type="RefSeq" id="XP_017991348.1">
    <property type="nucleotide sequence ID" value="XM_018136400.1"/>
</dbReference>
<dbReference type="InterPro" id="IPR006597">
    <property type="entry name" value="Sel1-like"/>
</dbReference>
<organism evidence="2 3">
    <name type="scientific">Malassezia pachydermatis</name>
    <dbReference type="NCBI Taxonomy" id="77020"/>
    <lineage>
        <taxon>Eukaryota</taxon>
        <taxon>Fungi</taxon>
        <taxon>Dikarya</taxon>
        <taxon>Basidiomycota</taxon>
        <taxon>Ustilaginomycotina</taxon>
        <taxon>Malasseziomycetes</taxon>
        <taxon>Malasseziales</taxon>
        <taxon>Malasseziaceae</taxon>
        <taxon>Malassezia</taxon>
    </lineage>
</organism>
<proteinExistence type="inferred from homology"/>
<dbReference type="EMBL" id="LGAV01000005">
    <property type="protein sequence ID" value="KOS13716.1"/>
    <property type="molecule type" value="Genomic_DNA"/>
</dbReference>
<dbReference type="Pfam" id="PF08238">
    <property type="entry name" value="Sel1"/>
    <property type="match status" value="4"/>
</dbReference>
<sequence length="427" mass="46996">MSLDHVDRFIPPMKKYPIPRDQIVSILQIITACLQRIAATTELAEVDALYTECETQVLEVLEKAHGTAGDLRKLAAAILQMTRDPSRFSIAARLYAMAFRRGDDDAGYSWATMVMEGMVPAANKELEVAQAEKATQTYSQLARKGHAQAQFGMGRLVLAKILSQKEPSSEPQHKQVQMAVDLWQRAGRNGYADAWFELGQLFHQGQLVPRDKSRALTYFEHGARGGSAMACHALGTLYLARAKKFVEQSAQAEASKNSALAARYFLQAAQKGHAASAYNVGLLYLLPPGADNNKETKEQHKIRHGVQPDDQNAREWFSAAASKNFLPAMMNYGAMLMEGRGMSESDTRVGDLEEARRVYQRAVQLCRQTQARASSPTAALQATQRDTSVAQNMRAKAEEALTLIDHQLQDSASLSAAASTSRSCTIM</sequence>
<dbReference type="InterPro" id="IPR011990">
    <property type="entry name" value="TPR-like_helical_dom_sf"/>
</dbReference>
<evidence type="ECO:0000313" key="3">
    <source>
        <dbReference type="Proteomes" id="UP000037751"/>
    </source>
</evidence>
<keyword evidence="3" id="KW-1185">Reference proteome</keyword>
<name>A0A0M8MJH0_9BASI</name>
<dbReference type="OrthoDB" id="2425131at2759"/>
<dbReference type="GeneID" id="28728275"/>
<dbReference type="AlphaFoldDB" id="A0A0M8MJH0"/>
<dbReference type="InterPro" id="IPR050767">
    <property type="entry name" value="Sel1_AlgK"/>
</dbReference>
<dbReference type="Proteomes" id="UP000037751">
    <property type="component" value="Unassembled WGS sequence"/>
</dbReference>
<comment type="similarity">
    <text evidence="1">Belongs to the sel-1 family.</text>
</comment>
<dbReference type="Gene3D" id="1.25.40.10">
    <property type="entry name" value="Tetratricopeptide repeat domain"/>
    <property type="match status" value="1"/>
</dbReference>
<reference evidence="2 3" key="1">
    <citation type="submission" date="2015-07" db="EMBL/GenBank/DDBJ databases">
        <title>Draft Genome Sequence of Malassezia furfur CBS1878 and Malassezia pachydermatis CBS1879.</title>
        <authorList>
            <person name="Triana S."/>
            <person name="Ohm R."/>
            <person name="Gonzalez A."/>
            <person name="DeCock H."/>
            <person name="Restrepo S."/>
            <person name="Celis A."/>
        </authorList>
    </citation>
    <scope>NUCLEOTIDE SEQUENCE [LARGE SCALE GENOMIC DNA]</scope>
    <source>
        <strain evidence="2 3">CBS 1879</strain>
    </source>
</reference>
<dbReference type="SUPFAM" id="SSF81901">
    <property type="entry name" value="HCP-like"/>
    <property type="match status" value="1"/>
</dbReference>
<dbReference type="PANTHER" id="PTHR11102">
    <property type="entry name" value="SEL-1-LIKE PROTEIN"/>
    <property type="match status" value="1"/>
</dbReference>
<evidence type="ECO:0000313" key="2">
    <source>
        <dbReference type="EMBL" id="KOS13716.1"/>
    </source>
</evidence>
<accession>A0A0M8MJH0</accession>
<dbReference type="STRING" id="77020.A0A0M8MJH0"/>